<dbReference type="GeneID" id="9534988"/>
<dbReference type="KEGG" id="val:VDBG_06246"/>
<keyword evidence="3" id="KW-1185">Reference proteome</keyword>
<dbReference type="RefSeq" id="XP_003003804.1">
    <property type="nucleotide sequence ID" value="XM_003003758.1"/>
</dbReference>
<dbReference type="eggNOG" id="ENOG502RAW6">
    <property type="taxonomic scope" value="Eukaryota"/>
</dbReference>
<evidence type="ECO:0000313" key="2">
    <source>
        <dbReference type="EMBL" id="EEY20137.1"/>
    </source>
</evidence>
<evidence type="ECO:0000313" key="3">
    <source>
        <dbReference type="Proteomes" id="UP000008698"/>
    </source>
</evidence>
<keyword evidence="1" id="KW-1133">Transmembrane helix</keyword>
<dbReference type="AlphaFoldDB" id="C9SMX2"/>
<feature type="transmembrane region" description="Helical" evidence="1">
    <location>
        <begin position="46"/>
        <end position="70"/>
    </location>
</feature>
<protein>
    <submittedName>
        <fullName evidence="2">Predicted protein</fullName>
    </submittedName>
</protein>
<evidence type="ECO:0000256" key="1">
    <source>
        <dbReference type="SAM" id="Phobius"/>
    </source>
</evidence>
<dbReference type="EMBL" id="DS985220">
    <property type="protein sequence ID" value="EEY20137.1"/>
    <property type="molecule type" value="Genomic_DNA"/>
</dbReference>
<proteinExistence type="predicted"/>
<dbReference type="OMA" id="PTIIFFY"/>
<name>C9SMX2_VERA1</name>
<dbReference type="OrthoDB" id="4842643at2759"/>
<gene>
    <name evidence="2" type="ORF">VDBG_06246</name>
</gene>
<keyword evidence="1" id="KW-0812">Transmembrane</keyword>
<dbReference type="Proteomes" id="UP000008698">
    <property type="component" value="Unassembled WGS sequence"/>
</dbReference>
<accession>C9SMX2</accession>
<dbReference type="HOGENOM" id="CLU_106413_0_0_1"/>
<reference evidence="3" key="1">
    <citation type="journal article" date="2011" name="PLoS Pathog.">
        <title>Comparative genomics yields insights into niche adaptation of plant vascular wilt pathogens.</title>
        <authorList>
            <person name="Klosterman S.J."/>
            <person name="Subbarao K.V."/>
            <person name="Kang S."/>
            <person name="Veronese P."/>
            <person name="Gold S.E."/>
            <person name="Thomma B.P.H.J."/>
            <person name="Chen Z."/>
            <person name="Henrissat B."/>
            <person name="Lee Y.-H."/>
            <person name="Park J."/>
            <person name="Garcia-Pedrajas M.D."/>
            <person name="Barbara D.J."/>
            <person name="Anchieta A."/>
            <person name="de Jonge R."/>
            <person name="Santhanam P."/>
            <person name="Maruthachalam K."/>
            <person name="Atallah Z."/>
            <person name="Amyotte S.G."/>
            <person name="Paz Z."/>
            <person name="Inderbitzin P."/>
            <person name="Hayes R.J."/>
            <person name="Heiman D.I."/>
            <person name="Young S."/>
            <person name="Zeng Q."/>
            <person name="Engels R."/>
            <person name="Galagan J."/>
            <person name="Cuomo C.A."/>
            <person name="Dobinson K.F."/>
            <person name="Ma L.-J."/>
        </authorList>
    </citation>
    <scope>NUCLEOTIDE SEQUENCE [LARGE SCALE GENOMIC DNA]</scope>
    <source>
        <strain evidence="3">VaMs.102 / ATCC MYA-4576 / FGSC 10136</strain>
    </source>
</reference>
<keyword evidence="1" id="KW-0472">Membrane</keyword>
<sequence>MYILTSFTNPHTFLTLNFLLIAKFLRPKELITKRSKMKFSRRPTIIFFYLITVTKLLITTSGITALGFLMGAMSALASPLSGTGATNSTLSQARRDKTNTFSIRSADIETPEPVASPDIINLKPAAGELSSNTRNVTSTPALDVEDKDSNCSIYCNLFAHIIRCLQSPTFCRCDSRGYVHCEGPSKVCMDNCICQCESKRAARDVDIPGDLVGEAPVDKKTGFEVSV</sequence>
<organism evidence="3">
    <name type="scientific">Verticillium alfalfae (strain VaMs.102 / ATCC MYA-4576 / FGSC 10136)</name>
    <name type="common">Verticillium wilt of alfalfa</name>
    <name type="synonym">Verticillium albo-atrum</name>
    <dbReference type="NCBI Taxonomy" id="526221"/>
    <lineage>
        <taxon>Eukaryota</taxon>
        <taxon>Fungi</taxon>
        <taxon>Dikarya</taxon>
        <taxon>Ascomycota</taxon>
        <taxon>Pezizomycotina</taxon>
        <taxon>Sordariomycetes</taxon>
        <taxon>Hypocreomycetidae</taxon>
        <taxon>Glomerellales</taxon>
        <taxon>Plectosphaerellaceae</taxon>
        <taxon>Verticillium</taxon>
    </lineage>
</organism>